<accession>E5A537</accession>
<dbReference type="VEuPathDB" id="FungiDB:LEMA_P079740.1"/>
<feature type="region of interest" description="Disordered" evidence="1">
    <location>
        <begin position="30"/>
        <end position="67"/>
    </location>
</feature>
<reference evidence="3" key="1">
    <citation type="journal article" date="2011" name="Nat. Commun.">
        <title>Effector diversification within compartments of the Leptosphaeria maculans genome affected by Repeat-Induced Point mutations.</title>
        <authorList>
            <person name="Rouxel T."/>
            <person name="Grandaubert J."/>
            <person name="Hane J.K."/>
            <person name="Hoede C."/>
            <person name="van de Wouw A.P."/>
            <person name="Couloux A."/>
            <person name="Dominguez V."/>
            <person name="Anthouard V."/>
            <person name="Bally P."/>
            <person name="Bourras S."/>
            <person name="Cozijnsen A.J."/>
            <person name="Ciuffetti L.M."/>
            <person name="Degrave A."/>
            <person name="Dilmaghani A."/>
            <person name="Duret L."/>
            <person name="Fudal I."/>
            <person name="Goodwin S.B."/>
            <person name="Gout L."/>
            <person name="Glaser N."/>
            <person name="Linglin J."/>
            <person name="Kema G.H.J."/>
            <person name="Lapalu N."/>
            <person name="Lawrence C.B."/>
            <person name="May K."/>
            <person name="Meyer M."/>
            <person name="Ollivier B."/>
            <person name="Poulain J."/>
            <person name="Schoch C.L."/>
            <person name="Simon A."/>
            <person name="Spatafora J.W."/>
            <person name="Stachowiak A."/>
            <person name="Turgeon B.G."/>
            <person name="Tyler B.M."/>
            <person name="Vincent D."/>
            <person name="Weissenbach J."/>
            <person name="Amselem J."/>
            <person name="Quesneville H."/>
            <person name="Oliver R.P."/>
            <person name="Wincker P."/>
            <person name="Balesdent M.-H."/>
            <person name="Howlett B.J."/>
        </authorList>
    </citation>
    <scope>NUCLEOTIDE SEQUENCE [LARGE SCALE GENOMIC DNA]</scope>
    <source>
        <strain evidence="3">JN3 / isolate v23.1.3 / race Av1-4-5-6-7-8</strain>
    </source>
</reference>
<organism evidence="3">
    <name type="scientific">Leptosphaeria maculans (strain JN3 / isolate v23.1.3 / race Av1-4-5-6-7-8)</name>
    <name type="common">Blackleg fungus</name>
    <name type="synonym">Phoma lingam</name>
    <dbReference type="NCBI Taxonomy" id="985895"/>
    <lineage>
        <taxon>Eukaryota</taxon>
        <taxon>Fungi</taxon>
        <taxon>Dikarya</taxon>
        <taxon>Ascomycota</taxon>
        <taxon>Pezizomycotina</taxon>
        <taxon>Dothideomycetes</taxon>
        <taxon>Pleosporomycetidae</taxon>
        <taxon>Pleosporales</taxon>
        <taxon>Pleosporineae</taxon>
        <taxon>Leptosphaeriaceae</taxon>
        <taxon>Plenodomus</taxon>
        <taxon>Plenodomus lingam/Leptosphaeria maculans species complex</taxon>
    </lineage>
</organism>
<dbReference type="AlphaFoldDB" id="E5A537"/>
<sequence>MNKRVLKLSDIRRQSGTHLLNRPVYDAQSELNCRPGRSNDLLKDPSMQRSREKRYKSQTTRRAVPASRAPMAEYRNVKVQACTLHVTAAEKYLCILPHW</sequence>
<dbReference type="EMBL" id="FP929134">
    <property type="protein sequence ID" value="CBX98735.1"/>
    <property type="molecule type" value="Genomic_DNA"/>
</dbReference>
<keyword evidence="3" id="KW-1185">Reference proteome</keyword>
<dbReference type="HOGENOM" id="CLU_2320835_0_0_1"/>
<evidence type="ECO:0000313" key="3">
    <source>
        <dbReference type="Proteomes" id="UP000002668"/>
    </source>
</evidence>
<evidence type="ECO:0000256" key="1">
    <source>
        <dbReference type="SAM" id="MobiDB-lite"/>
    </source>
</evidence>
<proteinExistence type="predicted"/>
<name>E5A537_LEPMJ</name>
<evidence type="ECO:0000313" key="2">
    <source>
        <dbReference type="EMBL" id="CBX98735.1"/>
    </source>
</evidence>
<dbReference type="Proteomes" id="UP000002668">
    <property type="component" value="Genome"/>
</dbReference>
<dbReference type="InParanoid" id="E5A537"/>
<gene>
    <name evidence="2" type="ORF">LEMA_P079740.1</name>
</gene>
<protein>
    <submittedName>
        <fullName evidence="2">Predicted protein</fullName>
    </submittedName>
</protein>